<feature type="compositionally biased region" description="Basic and acidic residues" evidence="4">
    <location>
        <begin position="418"/>
        <end position="427"/>
    </location>
</feature>
<dbReference type="PANTHER" id="PTHR15635:SF10">
    <property type="entry name" value="COILED-COIL DOMAIN-CONTAINING PROTEIN 9B"/>
    <property type="match status" value="1"/>
</dbReference>
<feature type="region of interest" description="Disordered" evidence="4">
    <location>
        <begin position="172"/>
        <end position="225"/>
    </location>
</feature>
<feature type="compositionally biased region" description="Polar residues" evidence="4">
    <location>
        <begin position="557"/>
        <end position="568"/>
    </location>
</feature>
<feature type="compositionally biased region" description="Basic and acidic residues" evidence="4">
    <location>
        <begin position="306"/>
        <end position="324"/>
    </location>
</feature>
<evidence type="ECO:0000256" key="3">
    <source>
        <dbReference type="SAM" id="Coils"/>
    </source>
</evidence>
<evidence type="ECO:0000256" key="1">
    <source>
        <dbReference type="ARBA" id="ARBA00022553"/>
    </source>
</evidence>
<evidence type="ECO:0000256" key="4">
    <source>
        <dbReference type="SAM" id="MobiDB-lite"/>
    </source>
</evidence>
<dbReference type="InterPro" id="IPR029336">
    <property type="entry name" value="DUF4594"/>
</dbReference>
<protein>
    <recommendedName>
        <fullName evidence="7">Coiled-coil domain-containing protein 9B</fullName>
    </recommendedName>
</protein>
<feature type="region of interest" description="Disordered" evidence="4">
    <location>
        <begin position="348"/>
        <end position="372"/>
    </location>
</feature>
<feature type="compositionally biased region" description="Polar residues" evidence="4">
    <location>
        <begin position="202"/>
        <end position="222"/>
    </location>
</feature>
<reference evidence="5" key="2">
    <citation type="submission" date="2025-08" db="UniProtKB">
        <authorList>
            <consortium name="Ensembl"/>
        </authorList>
    </citation>
    <scope>IDENTIFICATION</scope>
</reference>
<feature type="compositionally biased region" description="Basic and acidic residues" evidence="4">
    <location>
        <begin position="569"/>
        <end position="578"/>
    </location>
</feature>
<reference evidence="5 6" key="1">
    <citation type="submission" date="2020-06" db="EMBL/GenBank/DDBJ databases">
        <authorList>
            <consortium name="Wellcome Sanger Institute Data Sharing"/>
        </authorList>
    </citation>
    <scope>NUCLEOTIDE SEQUENCE [LARGE SCALE GENOMIC DNA]</scope>
</reference>
<feature type="compositionally biased region" description="Polar residues" evidence="4">
    <location>
        <begin position="431"/>
        <end position="440"/>
    </location>
</feature>
<evidence type="ECO:0000313" key="5">
    <source>
        <dbReference type="Ensembl" id="ENSDCDP00010038437.1"/>
    </source>
</evidence>
<keyword evidence="6" id="KW-1185">Reference proteome</keyword>
<dbReference type="Ensembl" id="ENSDCDT00010048051.1">
    <property type="protein sequence ID" value="ENSDCDP00010038437.1"/>
    <property type="gene ID" value="ENSDCDG00010024842.1"/>
</dbReference>
<proteinExistence type="predicted"/>
<dbReference type="Proteomes" id="UP000694580">
    <property type="component" value="Chromosome 1"/>
</dbReference>
<feature type="region of interest" description="Disordered" evidence="4">
    <location>
        <begin position="244"/>
        <end position="333"/>
    </location>
</feature>
<organism evidence="5 6">
    <name type="scientific">Denticeps clupeoides</name>
    <name type="common">denticle herring</name>
    <dbReference type="NCBI Taxonomy" id="299321"/>
    <lineage>
        <taxon>Eukaryota</taxon>
        <taxon>Metazoa</taxon>
        <taxon>Chordata</taxon>
        <taxon>Craniata</taxon>
        <taxon>Vertebrata</taxon>
        <taxon>Euteleostomi</taxon>
        <taxon>Actinopterygii</taxon>
        <taxon>Neopterygii</taxon>
        <taxon>Teleostei</taxon>
        <taxon>Clupei</taxon>
        <taxon>Clupeiformes</taxon>
        <taxon>Denticipitoidei</taxon>
        <taxon>Denticipitidae</taxon>
        <taxon>Denticeps</taxon>
    </lineage>
</organism>
<dbReference type="PANTHER" id="PTHR15635">
    <property type="entry name" value="COILED-COIL DOMAIN CONTAINING PROTEIN 9"/>
    <property type="match status" value="1"/>
</dbReference>
<feature type="compositionally biased region" description="Basic residues" evidence="4">
    <location>
        <begin position="266"/>
        <end position="275"/>
    </location>
</feature>
<feature type="compositionally biased region" description="Basic residues" evidence="4">
    <location>
        <begin position="245"/>
        <end position="255"/>
    </location>
</feature>
<feature type="compositionally biased region" description="Polar residues" evidence="4">
    <location>
        <begin position="516"/>
        <end position="525"/>
    </location>
</feature>
<reference evidence="5" key="3">
    <citation type="submission" date="2025-09" db="UniProtKB">
        <authorList>
            <consortium name="Ensembl"/>
        </authorList>
    </citation>
    <scope>IDENTIFICATION</scope>
</reference>
<feature type="compositionally biased region" description="Basic and acidic residues" evidence="4">
    <location>
        <begin position="172"/>
        <end position="190"/>
    </location>
</feature>
<feature type="region of interest" description="Disordered" evidence="4">
    <location>
        <begin position="505"/>
        <end position="578"/>
    </location>
</feature>
<evidence type="ECO:0000313" key="6">
    <source>
        <dbReference type="Proteomes" id="UP000694580"/>
    </source>
</evidence>
<name>A0AAY4CYU5_9TELE</name>
<dbReference type="GeneTree" id="ENSGT00530000063950"/>
<keyword evidence="1" id="KW-0597">Phosphoprotein</keyword>
<evidence type="ECO:0000256" key="2">
    <source>
        <dbReference type="ARBA" id="ARBA00023054"/>
    </source>
</evidence>
<feature type="region of interest" description="Disordered" evidence="4">
    <location>
        <begin position="404"/>
        <end position="487"/>
    </location>
</feature>
<dbReference type="Pfam" id="PF15266">
    <property type="entry name" value="DUF4594"/>
    <property type="match status" value="1"/>
</dbReference>
<accession>A0AAY4CYU5</accession>
<feature type="coiled-coil region" evidence="3">
    <location>
        <begin position="49"/>
        <end position="90"/>
    </location>
</feature>
<evidence type="ECO:0008006" key="7">
    <source>
        <dbReference type="Google" id="ProtNLM"/>
    </source>
</evidence>
<keyword evidence="2 3" id="KW-0175">Coiled coil</keyword>
<sequence length="578" mass="65148">MDNIIDDYQRYFNKSVEFYEIDTNVAYCPMGNYKEDKEKVSTDMMKQKDEALDKKIEALRKKNEALMKRYQEVEEDKMKAEQEGMALQSRKGHTEDLSVTNKSTNLDLRVVMKHADPGVLPRDRSPREVTEPAKVVPCQFAVGRGKRRQLFVTMVGNNKGKRLVSEKLEPCFPHSEGRSLKTAEDEREGGVELFQRGKHSGPGSQNAEWPETQDQPDLSIPTSREEQLEYLRWKKEREEIDRERVARHKNSKGQWRRAWDMDKPQLARRRIKKMPFKTQWDEPRGNQYKSRDKRSRNVAVVGSKAKGKDRLTGRARRWDTHENSSHVQTSDSSLEAFLQELDALGYPEYENHSSNRGDAALSAEVPTGADRPTAEFCKAEGLKEPATLETISADGSLLLDGDCMSKEQAKTEASSPKGTEKRVRFSEELIQGSNDKTPNFSMEARGSSLKDASLCKTVGRDKVPETLSGSQDQEVPESPEKKLDEDEEDLIPLSAFETDLDNVLSPESRSEINVKASASSDNTPAWDQALGKNGTSRCTGISEEHIDPNLSVLGLDTTGSHSDQTTCTEKARENGKVV</sequence>
<dbReference type="AlphaFoldDB" id="A0AAY4CYU5"/>